<dbReference type="RefSeq" id="WP_103922069.1">
    <property type="nucleotide sequence ID" value="NZ_FMSV02000552.1"/>
</dbReference>
<feature type="binding site" evidence="12">
    <location>
        <position position="85"/>
    </location>
    <ligand>
        <name>Na(+)</name>
        <dbReference type="ChEBI" id="CHEBI:29101"/>
        <note>structural</note>
    </ligand>
</feature>
<dbReference type="InterPro" id="IPR003691">
    <property type="entry name" value="FluC"/>
</dbReference>
<evidence type="ECO:0000256" key="4">
    <source>
        <dbReference type="ARBA" id="ARBA00022692"/>
    </source>
</evidence>
<comment type="function">
    <text evidence="12">Fluoride-specific ion channel. Important for reducing fluoride concentration in the cell, thus reducing its toxicity.</text>
</comment>
<evidence type="ECO:0000313" key="14">
    <source>
        <dbReference type="Proteomes" id="UP000236724"/>
    </source>
</evidence>
<organism evidence="13 14">
    <name type="scientific">Candidatus Venteria ishoeyi</name>
    <dbReference type="NCBI Taxonomy" id="1899563"/>
    <lineage>
        <taxon>Bacteria</taxon>
        <taxon>Pseudomonadati</taxon>
        <taxon>Pseudomonadota</taxon>
        <taxon>Gammaproteobacteria</taxon>
        <taxon>Thiotrichales</taxon>
        <taxon>Thiotrichaceae</taxon>
        <taxon>Venteria</taxon>
    </lineage>
</organism>
<keyword evidence="5 12" id="KW-1133">Transmembrane helix</keyword>
<dbReference type="NCBIfam" id="TIGR00494">
    <property type="entry name" value="crcB"/>
    <property type="match status" value="1"/>
</dbReference>
<evidence type="ECO:0000256" key="3">
    <source>
        <dbReference type="ARBA" id="ARBA00022519"/>
    </source>
</evidence>
<keyword evidence="8 12" id="KW-0472">Membrane</keyword>
<sequence length="131" mass="14458">MSNIIFPQLLVIACGGALGAITRFWVSTSIYHWLGRGFPYGTLAVNIIGSFLMGFLAVYLVERLGPEFSPQWRAAILIGFLGSFTTFSTFSLETLHLLLDDDYLRAFLNILLSLVTCIGAAGVGFWFARQL</sequence>
<evidence type="ECO:0000256" key="7">
    <source>
        <dbReference type="ARBA" id="ARBA00023065"/>
    </source>
</evidence>
<feature type="binding site" evidence="12">
    <location>
        <position position="82"/>
    </location>
    <ligand>
        <name>Na(+)</name>
        <dbReference type="ChEBI" id="CHEBI:29101"/>
        <note>structural</note>
    </ligand>
</feature>
<evidence type="ECO:0000256" key="6">
    <source>
        <dbReference type="ARBA" id="ARBA00023053"/>
    </source>
</evidence>
<evidence type="ECO:0000256" key="1">
    <source>
        <dbReference type="ARBA" id="ARBA00004651"/>
    </source>
</evidence>
<comment type="subcellular location">
    <subcellularLocation>
        <location evidence="1 12">Cell membrane</location>
        <topology evidence="1 12">Multi-pass membrane protein</topology>
    </subcellularLocation>
</comment>
<dbReference type="Proteomes" id="UP000236724">
    <property type="component" value="Unassembled WGS sequence"/>
</dbReference>
<dbReference type="OrthoDB" id="9806299at2"/>
<evidence type="ECO:0000256" key="8">
    <source>
        <dbReference type="ARBA" id="ARBA00023136"/>
    </source>
</evidence>
<feature type="transmembrane region" description="Helical" evidence="12">
    <location>
        <begin position="104"/>
        <end position="128"/>
    </location>
</feature>
<keyword evidence="7 12" id="KW-0406">Ion transport</keyword>
<feature type="transmembrane region" description="Helical" evidence="12">
    <location>
        <begin position="43"/>
        <end position="62"/>
    </location>
</feature>
<keyword evidence="2 12" id="KW-1003">Cell membrane</keyword>
<keyword evidence="6 12" id="KW-0915">Sodium</keyword>
<gene>
    <name evidence="12 13" type="primary">crcB</name>
    <name evidence="12" type="synonym">fluC</name>
    <name evidence="13" type="ORF">MBHS_04429</name>
</gene>
<keyword evidence="12" id="KW-0479">Metal-binding</keyword>
<evidence type="ECO:0000256" key="5">
    <source>
        <dbReference type="ARBA" id="ARBA00022989"/>
    </source>
</evidence>
<reference evidence="13 14" key="1">
    <citation type="submission" date="2016-10" db="EMBL/GenBank/DDBJ databases">
        <authorList>
            <person name="de Groot N.N."/>
        </authorList>
    </citation>
    <scope>NUCLEOTIDE SEQUENCE [LARGE SCALE GENOMIC DNA]</scope>
    <source>
        <strain evidence="13">MBHS1</strain>
    </source>
</reference>
<dbReference type="PANTHER" id="PTHR28259:SF1">
    <property type="entry name" value="FLUORIDE EXPORT PROTEIN 1-RELATED"/>
    <property type="match status" value="1"/>
</dbReference>
<dbReference type="EMBL" id="FMSV02000552">
    <property type="protein sequence ID" value="SEH08537.1"/>
    <property type="molecule type" value="Genomic_DNA"/>
</dbReference>
<dbReference type="Pfam" id="PF02537">
    <property type="entry name" value="CRCB"/>
    <property type="match status" value="1"/>
</dbReference>
<evidence type="ECO:0000256" key="9">
    <source>
        <dbReference type="ARBA" id="ARBA00023303"/>
    </source>
</evidence>
<comment type="catalytic activity">
    <reaction evidence="11">
        <text>fluoride(in) = fluoride(out)</text>
        <dbReference type="Rhea" id="RHEA:76159"/>
        <dbReference type="ChEBI" id="CHEBI:17051"/>
    </reaction>
    <physiologicalReaction direction="left-to-right" evidence="11">
        <dbReference type="Rhea" id="RHEA:76160"/>
    </physiologicalReaction>
</comment>
<evidence type="ECO:0000256" key="10">
    <source>
        <dbReference type="ARBA" id="ARBA00035120"/>
    </source>
</evidence>
<feature type="transmembrane region" description="Helical" evidence="12">
    <location>
        <begin position="74"/>
        <end position="92"/>
    </location>
</feature>
<evidence type="ECO:0000313" key="13">
    <source>
        <dbReference type="EMBL" id="SEH08537.1"/>
    </source>
</evidence>
<dbReference type="HAMAP" id="MF_00454">
    <property type="entry name" value="FluC"/>
    <property type="match status" value="1"/>
</dbReference>
<accession>A0A1H6FEU1</accession>
<dbReference type="PANTHER" id="PTHR28259">
    <property type="entry name" value="FLUORIDE EXPORT PROTEIN 1-RELATED"/>
    <property type="match status" value="1"/>
</dbReference>
<dbReference type="GO" id="GO:0140114">
    <property type="term" value="P:cellular detoxification of fluoride"/>
    <property type="evidence" value="ECO:0007669"/>
    <property type="project" value="UniProtKB-UniRule"/>
</dbReference>
<dbReference type="GO" id="GO:0005886">
    <property type="term" value="C:plasma membrane"/>
    <property type="evidence" value="ECO:0007669"/>
    <property type="project" value="UniProtKB-SubCell"/>
</dbReference>
<evidence type="ECO:0000256" key="11">
    <source>
        <dbReference type="ARBA" id="ARBA00035585"/>
    </source>
</evidence>
<proteinExistence type="inferred from homology"/>
<keyword evidence="9 12" id="KW-0407">Ion channel</keyword>
<comment type="activity regulation">
    <text evidence="12">Na(+) is not transported, but it plays an essential structural role and its presence is essential for fluoride channel function.</text>
</comment>
<keyword evidence="14" id="KW-1185">Reference proteome</keyword>
<keyword evidence="12" id="KW-0813">Transport</keyword>
<keyword evidence="3" id="KW-0997">Cell inner membrane</keyword>
<keyword evidence="4 12" id="KW-0812">Transmembrane</keyword>
<dbReference type="GO" id="GO:0046872">
    <property type="term" value="F:metal ion binding"/>
    <property type="evidence" value="ECO:0007669"/>
    <property type="project" value="UniProtKB-KW"/>
</dbReference>
<dbReference type="GO" id="GO:0062054">
    <property type="term" value="F:fluoride channel activity"/>
    <property type="evidence" value="ECO:0007669"/>
    <property type="project" value="UniProtKB-UniRule"/>
</dbReference>
<protein>
    <recommendedName>
        <fullName evidence="12">Fluoride-specific ion channel FluC</fullName>
    </recommendedName>
</protein>
<name>A0A1H6FEU1_9GAMM</name>
<comment type="similarity">
    <text evidence="10 12">Belongs to the fluoride channel Fluc/FEX (TC 1.A.43) family.</text>
</comment>
<evidence type="ECO:0000256" key="2">
    <source>
        <dbReference type="ARBA" id="ARBA00022475"/>
    </source>
</evidence>
<dbReference type="AlphaFoldDB" id="A0A1H6FEU1"/>
<evidence type="ECO:0000256" key="12">
    <source>
        <dbReference type="HAMAP-Rule" id="MF_00454"/>
    </source>
</evidence>